<evidence type="ECO:0000313" key="1">
    <source>
        <dbReference type="EMBL" id="MBR7672948.1"/>
    </source>
</evidence>
<dbReference type="AlphaFoldDB" id="A0A8T4IM44"/>
<comment type="caution">
    <text evidence="1">The sequence shown here is derived from an EMBL/GenBank/DDBJ whole genome shotgun (WGS) entry which is preliminary data.</text>
</comment>
<reference evidence="1" key="1">
    <citation type="submission" date="2021-04" db="EMBL/GenBank/DDBJ databases">
        <title>Sequencing of actinobacteria type strains.</title>
        <authorList>
            <person name="Nguyen G.-S."/>
            <person name="Wentzel A."/>
        </authorList>
    </citation>
    <scope>NUCLEOTIDE SEQUENCE</scope>
    <source>
        <strain evidence="1">DSM 42095</strain>
    </source>
</reference>
<dbReference type="EMBL" id="JAGSMN010000146">
    <property type="protein sequence ID" value="MBR7672948.1"/>
    <property type="molecule type" value="Genomic_DNA"/>
</dbReference>
<name>A0A8T4IM44_9ACTN</name>
<gene>
    <name evidence="1" type="ORF">KDA82_07950</name>
</gene>
<keyword evidence="2" id="KW-1185">Reference proteome</keyword>
<dbReference type="Proteomes" id="UP000675554">
    <property type="component" value="Unassembled WGS sequence"/>
</dbReference>
<organism evidence="1 2">
    <name type="scientific">Streptomyces daliensis</name>
    <dbReference type="NCBI Taxonomy" id="299421"/>
    <lineage>
        <taxon>Bacteria</taxon>
        <taxon>Bacillati</taxon>
        <taxon>Actinomycetota</taxon>
        <taxon>Actinomycetes</taxon>
        <taxon>Kitasatosporales</taxon>
        <taxon>Streptomycetaceae</taxon>
        <taxon>Streptomyces</taxon>
    </lineage>
</organism>
<protein>
    <submittedName>
        <fullName evidence="1">Uncharacterized protein</fullName>
    </submittedName>
</protein>
<proteinExistence type="predicted"/>
<accession>A0A8T4IM44</accession>
<evidence type="ECO:0000313" key="2">
    <source>
        <dbReference type="Proteomes" id="UP000675554"/>
    </source>
</evidence>
<sequence length="163" mass="18378">MPSDHTALISDDPEALLYDPHGWAFVSGFPVAVLDGQKAHFVIRRFQNRAVRIMYKLPQGTVILTTYPRPLPRGEAIEIMEGNHATFLTSYPCRSLRLREKGERIAVDGETRDCLSTVLVPRWPWQWRHARIGKALDHIGRTVILTAPLVSGRTLQLTNVSPS</sequence>